<feature type="transmembrane region" description="Helical" evidence="7">
    <location>
        <begin position="20"/>
        <end position="36"/>
    </location>
</feature>
<keyword evidence="4 7" id="KW-0812">Transmembrane</keyword>
<dbReference type="InterPro" id="IPR050833">
    <property type="entry name" value="Poly_Biosynth_Transport"/>
</dbReference>
<feature type="transmembrane region" description="Helical" evidence="7">
    <location>
        <begin position="144"/>
        <end position="164"/>
    </location>
</feature>
<evidence type="ECO:0000256" key="6">
    <source>
        <dbReference type="ARBA" id="ARBA00023136"/>
    </source>
</evidence>
<dbReference type="PANTHER" id="PTHR30250:SF10">
    <property type="entry name" value="LIPOPOLYSACCHARIDE BIOSYNTHESIS PROTEIN WZXC"/>
    <property type="match status" value="1"/>
</dbReference>
<protein>
    <submittedName>
        <fullName evidence="8">Oligosaccharide flippase family protein</fullName>
    </submittedName>
</protein>
<feature type="transmembrane region" description="Helical" evidence="7">
    <location>
        <begin position="79"/>
        <end position="105"/>
    </location>
</feature>
<keyword evidence="3" id="KW-1003">Cell membrane</keyword>
<dbReference type="PANTHER" id="PTHR30250">
    <property type="entry name" value="PST FAMILY PREDICTED COLANIC ACID TRANSPORTER"/>
    <property type="match status" value="1"/>
</dbReference>
<comment type="similarity">
    <text evidence="2">Belongs to the polysaccharide synthase family.</text>
</comment>
<evidence type="ECO:0000256" key="3">
    <source>
        <dbReference type="ARBA" id="ARBA00022475"/>
    </source>
</evidence>
<organism evidence="8 9">
    <name type="scientific">Vibrio ulleungensis</name>
    <dbReference type="NCBI Taxonomy" id="2807619"/>
    <lineage>
        <taxon>Bacteria</taxon>
        <taxon>Pseudomonadati</taxon>
        <taxon>Pseudomonadota</taxon>
        <taxon>Gammaproteobacteria</taxon>
        <taxon>Vibrionales</taxon>
        <taxon>Vibrionaceae</taxon>
        <taxon>Vibrio</taxon>
    </lineage>
</organism>
<comment type="subcellular location">
    <subcellularLocation>
        <location evidence="1">Cell membrane</location>
        <topology evidence="1">Multi-pass membrane protein</topology>
    </subcellularLocation>
</comment>
<evidence type="ECO:0000256" key="4">
    <source>
        <dbReference type="ARBA" id="ARBA00022692"/>
    </source>
</evidence>
<dbReference type="RefSeq" id="WP_205158561.1">
    <property type="nucleotide sequence ID" value="NZ_JAFEUM010000004.1"/>
</dbReference>
<gene>
    <name evidence="8" type="ORF">JQC93_11385</name>
</gene>
<evidence type="ECO:0000256" key="5">
    <source>
        <dbReference type="ARBA" id="ARBA00022989"/>
    </source>
</evidence>
<sequence length="492" mass="55032">MSVQQGMLSGAKWALVAKWYNRLIGICSTLILLRLLDVSDFGVVALATFFVSLFAALSQAGAVRYILVKDNLTPDQISSVWSLNIAIRALFTAILIVSAPLLAAYTNAPEMRMVLTVISFNLLISSFRNVGLDLQEKKFNFRQLTLTLIVSKTVSVIVSISLALAWQNYWALIVGTVVLQSVEVITGYWLCAYRPYWCSKHWKEQWSFSKWTVATSIFGYLRSRIDILLLGNLVSTKSVGLYSTAQEFSWLPMTEITFPLQRGLLAGYSSVKSSIAKMRDIACNQLALNFALLVPSAFGTFAVAELFVKVVLGPNWLEAIPVVKHVTWLMMSAMLYLPLMPSLIAREKFKLVLVLDSVIIALVCAGFYLFRDQGIEGLSYIRAIVALIFSVFLLFVYKYTLGVGLRFFSKLSFVVLTPTLLMYWVVSLCTQLPYSDGITLAICVGTGVSVYVPSLLLLSFLYRHQLPQVWKLCIGIVHVVNNQIAKLDWRPQ</sequence>
<accession>A0ABS2HHK5</accession>
<feature type="transmembrane region" description="Helical" evidence="7">
    <location>
        <begin position="286"/>
        <end position="307"/>
    </location>
</feature>
<feature type="transmembrane region" description="Helical" evidence="7">
    <location>
        <begin position="170"/>
        <end position="191"/>
    </location>
</feature>
<feature type="transmembrane region" description="Helical" evidence="7">
    <location>
        <begin position="42"/>
        <end position="67"/>
    </location>
</feature>
<feature type="transmembrane region" description="Helical" evidence="7">
    <location>
        <begin position="319"/>
        <end position="339"/>
    </location>
</feature>
<name>A0ABS2HHK5_9VIBR</name>
<reference evidence="8 9" key="1">
    <citation type="submission" date="2021-02" db="EMBL/GenBank/DDBJ databases">
        <authorList>
            <person name="Park J.-S."/>
        </authorList>
    </citation>
    <scope>NUCLEOTIDE SEQUENCE [LARGE SCALE GENOMIC DNA]</scope>
    <source>
        <strain evidence="8 9">188UL20-2</strain>
    </source>
</reference>
<feature type="transmembrane region" description="Helical" evidence="7">
    <location>
        <begin position="351"/>
        <end position="371"/>
    </location>
</feature>
<keyword evidence="6 7" id="KW-0472">Membrane</keyword>
<evidence type="ECO:0000256" key="2">
    <source>
        <dbReference type="ARBA" id="ARBA00007430"/>
    </source>
</evidence>
<evidence type="ECO:0000256" key="1">
    <source>
        <dbReference type="ARBA" id="ARBA00004651"/>
    </source>
</evidence>
<dbReference type="EMBL" id="JAFEUM010000004">
    <property type="protein sequence ID" value="MBM7037005.1"/>
    <property type="molecule type" value="Genomic_DNA"/>
</dbReference>
<dbReference type="Pfam" id="PF13440">
    <property type="entry name" value="Polysacc_synt_3"/>
    <property type="match status" value="1"/>
</dbReference>
<proteinExistence type="inferred from homology"/>
<dbReference type="Proteomes" id="UP000809621">
    <property type="component" value="Unassembled WGS sequence"/>
</dbReference>
<evidence type="ECO:0000313" key="8">
    <source>
        <dbReference type="EMBL" id="MBM7037005.1"/>
    </source>
</evidence>
<feature type="transmembrane region" description="Helical" evidence="7">
    <location>
        <begin position="407"/>
        <end position="426"/>
    </location>
</feature>
<evidence type="ECO:0000313" key="9">
    <source>
        <dbReference type="Proteomes" id="UP000809621"/>
    </source>
</evidence>
<feature type="transmembrane region" description="Helical" evidence="7">
    <location>
        <begin position="438"/>
        <end position="462"/>
    </location>
</feature>
<keyword evidence="5 7" id="KW-1133">Transmembrane helix</keyword>
<evidence type="ECO:0000256" key="7">
    <source>
        <dbReference type="SAM" id="Phobius"/>
    </source>
</evidence>
<keyword evidence="9" id="KW-1185">Reference proteome</keyword>
<feature type="transmembrane region" description="Helical" evidence="7">
    <location>
        <begin position="111"/>
        <end position="132"/>
    </location>
</feature>
<feature type="transmembrane region" description="Helical" evidence="7">
    <location>
        <begin position="377"/>
        <end position="395"/>
    </location>
</feature>
<comment type="caution">
    <text evidence="8">The sequence shown here is derived from an EMBL/GenBank/DDBJ whole genome shotgun (WGS) entry which is preliminary data.</text>
</comment>